<reference evidence="2 3" key="1">
    <citation type="journal article" date="2023" name="Int. J. Syst. Evol. Microbiol.">
        <title>Lactiplantibacillus brownii sp. nov., a novel psychrotolerant species isolated from sauerkraut.</title>
        <authorList>
            <person name="Heng Y.C."/>
            <person name="Silvaraju S."/>
            <person name="Lee J.K.Y."/>
            <person name="Kittelmann S."/>
        </authorList>
    </citation>
    <scope>NUCLEOTIDE SEQUENCE [LARGE SCALE GENOMIC DNA]</scope>
    <source>
        <strain evidence="2 3">WILCCON 0030</strain>
    </source>
</reference>
<dbReference type="RefSeq" id="WP_308702524.1">
    <property type="nucleotide sequence ID" value="NZ_AP027463.1"/>
</dbReference>
<dbReference type="SUPFAM" id="SSF53474">
    <property type="entry name" value="alpha/beta-Hydrolases"/>
    <property type="match status" value="1"/>
</dbReference>
<gene>
    <name evidence="2" type="ORF">RA086_03495</name>
</gene>
<dbReference type="InterPro" id="IPR050471">
    <property type="entry name" value="AB_hydrolase"/>
</dbReference>
<dbReference type="Gene3D" id="3.40.50.1820">
    <property type="entry name" value="alpha/beta hydrolase"/>
    <property type="match status" value="1"/>
</dbReference>
<keyword evidence="3" id="KW-1185">Reference proteome</keyword>
<dbReference type="InterPro" id="IPR029058">
    <property type="entry name" value="AB_hydrolase_fold"/>
</dbReference>
<dbReference type="GO" id="GO:0016787">
    <property type="term" value="F:hydrolase activity"/>
    <property type="evidence" value="ECO:0007669"/>
    <property type="project" value="UniProtKB-KW"/>
</dbReference>
<dbReference type="PANTHER" id="PTHR43433">
    <property type="entry name" value="HYDROLASE, ALPHA/BETA FOLD FAMILY PROTEIN"/>
    <property type="match status" value="1"/>
</dbReference>
<organism evidence="2 3">
    <name type="scientific">Lactiplantibacillus brownii</name>
    <dbReference type="NCBI Taxonomy" id="3069269"/>
    <lineage>
        <taxon>Bacteria</taxon>
        <taxon>Bacillati</taxon>
        <taxon>Bacillota</taxon>
        <taxon>Bacilli</taxon>
        <taxon>Lactobacillales</taxon>
        <taxon>Lactobacillaceae</taxon>
        <taxon>Lactiplantibacillus</taxon>
    </lineage>
</organism>
<sequence>MKNTTYTKVPTQKIRANNGVTYAYRDLGDPVGVPLVAVTHLSANLDNWDPEVIDGLARHQRVITFDYQGVGSSSGRVPTSIQGMASDTLNFIKIMHLTKVNLLGFSMGGMVVQEMLLQQPELAQHVILAGTGPRGGQGIEHVTKISDLDLLRAIFTLTDIKTTLFFTRTENGKTSAKQFLKRLKRLKRRQQQRDRTISWVAYRRQLKAINRWGRDKPADLSGITQPVLILNGDHDRMVPTEPNTYDLHRQLTNSQLVIYPDAGHGGIFQNGPDFVKRANEFLAE</sequence>
<evidence type="ECO:0000313" key="3">
    <source>
        <dbReference type="Proteomes" id="UP001227831"/>
    </source>
</evidence>
<feature type="domain" description="AB hydrolase-1" evidence="1">
    <location>
        <begin position="42"/>
        <end position="269"/>
    </location>
</feature>
<keyword evidence="2" id="KW-0378">Hydrolase</keyword>
<evidence type="ECO:0000259" key="1">
    <source>
        <dbReference type="Pfam" id="PF00561"/>
    </source>
</evidence>
<dbReference type="InterPro" id="IPR000073">
    <property type="entry name" value="AB_hydrolase_1"/>
</dbReference>
<comment type="caution">
    <text evidence="2">The sequence shown here is derived from an EMBL/GenBank/DDBJ whole genome shotgun (WGS) entry which is preliminary data.</text>
</comment>
<name>A0ABU1A8N7_9LACO</name>
<dbReference type="Proteomes" id="UP001227831">
    <property type="component" value="Unassembled WGS sequence"/>
</dbReference>
<evidence type="ECO:0000313" key="2">
    <source>
        <dbReference type="EMBL" id="MDQ7936710.1"/>
    </source>
</evidence>
<dbReference type="Pfam" id="PF00561">
    <property type="entry name" value="Abhydrolase_1"/>
    <property type="match status" value="1"/>
</dbReference>
<dbReference type="PANTHER" id="PTHR43433:SF5">
    <property type="entry name" value="AB HYDROLASE-1 DOMAIN-CONTAINING PROTEIN"/>
    <property type="match status" value="1"/>
</dbReference>
<dbReference type="PRINTS" id="PR00111">
    <property type="entry name" value="ABHYDROLASE"/>
</dbReference>
<protein>
    <submittedName>
        <fullName evidence="2">Alpha/beta hydrolase</fullName>
    </submittedName>
</protein>
<proteinExistence type="predicted"/>
<accession>A0ABU1A8N7</accession>
<dbReference type="EMBL" id="JAVCWF010000001">
    <property type="protein sequence ID" value="MDQ7936710.1"/>
    <property type="molecule type" value="Genomic_DNA"/>
</dbReference>